<dbReference type="STRING" id="477680.SAMN05421788_111105"/>
<keyword evidence="5" id="KW-1185">Reference proteome</keyword>
<feature type="domain" description="FecR protein" evidence="2">
    <location>
        <begin position="186"/>
        <end position="281"/>
    </location>
</feature>
<name>A0A173MAZ2_9BACT</name>
<keyword evidence="1" id="KW-0812">Transmembrane</keyword>
<dbReference type="InterPro" id="IPR006860">
    <property type="entry name" value="FecR"/>
</dbReference>
<evidence type="ECO:0000259" key="3">
    <source>
        <dbReference type="Pfam" id="PF16344"/>
    </source>
</evidence>
<dbReference type="PANTHER" id="PTHR30273:SF2">
    <property type="entry name" value="PROTEIN FECR"/>
    <property type="match status" value="1"/>
</dbReference>
<dbReference type="Pfam" id="PF16344">
    <property type="entry name" value="FecR_C"/>
    <property type="match status" value="1"/>
</dbReference>
<dbReference type="RefSeq" id="WP_076381961.1">
    <property type="nucleotide sequence ID" value="NZ_AP017422.1"/>
</dbReference>
<feature type="transmembrane region" description="Helical" evidence="1">
    <location>
        <begin position="94"/>
        <end position="113"/>
    </location>
</feature>
<keyword evidence="1" id="KW-0472">Membrane</keyword>
<dbReference type="OrthoDB" id="641696at2"/>
<dbReference type="GO" id="GO:0016989">
    <property type="term" value="F:sigma factor antagonist activity"/>
    <property type="evidence" value="ECO:0007669"/>
    <property type="project" value="TreeGrafter"/>
</dbReference>
<dbReference type="Gene3D" id="3.55.50.30">
    <property type="match status" value="1"/>
</dbReference>
<keyword evidence="1" id="KW-1133">Transmembrane helix</keyword>
<evidence type="ECO:0000256" key="1">
    <source>
        <dbReference type="SAM" id="Phobius"/>
    </source>
</evidence>
<evidence type="ECO:0000313" key="4">
    <source>
        <dbReference type="EMBL" id="SIT32372.1"/>
    </source>
</evidence>
<proteinExistence type="predicted"/>
<evidence type="ECO:0000259" key="2">
    <source>
        <dbReference type="Pfam" id="PF04773"/>
    </source>
</evidence>
<dbReference type="InterPro" id="IPR012373">
    <property type="entry name" value="Ferrdict_sens_TM"/>
</dbReference>
<dbReference type="KEGG" id="fln:FLA_0689"/>
<accession>A0A173MAZ2</accession>
<protein>
    <submittedName>
        <fullName evidence="4">FecR family protein</fullName>
    </submittedName>
</protein>
<dbReference type="Pfam" id="PF04773">
    <property type="entry name" value="FecR"/>
    <property type="match status" value="1"/>
</dbReference>
<dbReference type="InterPro" id="IPR032508">
    <property type="entry name" value="FecR_C"/>
</dbReference>
<organism evidence="4 5">
    <name type="scientific">Filimonas lacunae</name>
    <dbReference type="NCBI Taxonomy" id="477680"/>
    <lineage>
        <taxon>Bacteria</taxon>
        <taxon>Pseudomonadati</taxon>
        <taxon>Bacteroidota</taxon>
        <taxon>Chitinophagia</taxon>
        <taxon>Chitinophagales</taxon>
        <taxon>Chitinophagaceae</taxon>
        <taxon>Filimonas</taxon>
    </lineage>
</organism>
<dbReference type="Proteomes" id="UP000186917">
    <property type="component" value="Unassembled WGS sequence"/>
</dbReference>
<evidence type="ECO:0000313" key="5">
    <source>
        <dbReference type="Proteomes" id="UP000186917"/>
    </source>
</evidence>
<gene>
    <name evidence="4" type="ORF">SAMN05421788_111105</name>
</gene>
<dbReference type="EMBL" id="FTOR01000011">
    <property type="protein sequence ID" value="SIT32372.1"/>
    <property type="molecule type" value="Genomic_DNA"/>
</dbReference>
<feature type="domain" description="Protein FecR C-terminal" evidence="3">
    <location>
        <begin position="317"/>
        <end position="385"/>
    </location>
</feature>
<sequence>MNQAVDIPSLLIKLEKGTCSPEEAEMLITWMTTPANQQTATAMVEQQMATPVLEGALPQHRIDSLERGRLRILENKSGDAIPVVHRVHLLRRKWWWAAAAFIGISATAVIALLNRQPAPATNIARYKSDIQPGRNGAILAMGNGKTILLDTIANGSMAGIPMVKTGEGSITYQGNESTASSVFYNTLSTPPARKFSMQLPDGSTVWLNAASSVTFPSAFAGKERKIEITGEAYVEVKTDKNKPFIVKAGNKEINVLGTSFNINAYTNEPVITTTLVEGSVEVRDNQHRVLLHPGEQANDFTVATANLDQNLAWKNGKFNFDQTDLKSIMRQVSRWYNVNVVFEKDAPSYDFTAKLPDNLPVSEVLKLLEMTKLVHFEIEGNTIIVKK</sequence>
<dbReference type="PANTHER" id="PTHR30273">
    <property type="entry name" value="PERIPLASMIC SIGNAL SENSOR AND SIGMA FACTOR ACTIVATOR FECR-RELATED"/>
    <property type="match status" value="1"/>
</dbReference>
<dbReference type="AlphaFoldDB" id="A0A173MAZ2"/>
<reference evidence="5" key="1">
    <citation type="submission" date="2017-01" db="EMBL/GenBank/DDBJ databases">
        <authorList>
            <person name="Varghese N."/>
            <person name="Submissions S."/>
        </authorList>
    </citation>
    <scope>NUCLEOTIDE SEQUENCE [LARGE SCALE GENOMIC DNA]</scope>
    <source>
        <strain evidence="5">DSM 21054</strain>
    </source>
</reference>
<dbReference type="Gene3D" id="2.60.120.1440">
    <property type="match status" value="1"/>
</dbReference>